<dbReference type="Gene3D" id="1.10.287.950">
    <property type="entry name" value="Methyl-accepting chemotaxis protein"/>
    <property type="match status" value="1"/>
</dbReference>
<evidence type="ECO:0000313" key="8">
    <source>
        <dbReference type="EMBL" id="MPN16709.1"/>
    </source>
</evidence>
<evidence type="ECO:0000256" key="2">
    <source>
        <dbReference type="ARBA" id="ARBA00022692"/>
    </source>
</evidence>
<keyword evidence="5" id="KW-0807">Transducer</keyword>
<gene>
    <name evidence="8" type="primary">mcpQ_2</name>
    <name evidence="8" type="ORF">SDC9_164054</name>
</gene>
<evidence type="ECO:0000259" key="7">
    <source>
        <dbReference type="PROSITE" id="PS50111"/>
    </source>
</evidence>
<protein>
    <submittedName>
        <fullName evidence="8">Methyl-accepting chemotaxis protein McpQ</fullName>
    </submittedName>
</protein>
<dbReference type="EMBL" id="VSSQ01063706">
    <property type="protein sequence ID" value="MPN16709.1"/>
    <property type="molecule type" value="Genomic_DNA"/>
</dbReference>
<dbReference type="GO" id="GO:0004888">
    <property type="term" value="F:transmembrane signaling receptor activity"/>
    <property type="evidence" value="ECO:0007669"/>
    <property type="project" value="InterPro"/>
</dbReference>
<name>A0A645FTC9_9ZZZZ</name>
<dbReference type="GO" id="GO:0006935">
    <property type="term" value="P:chemotaxis"/>
    <property type="evidence" value="ECO:0007669"/>
    <property type="project" value="InterPro"/>
</dbReference>
<comment type="similarity">
    <text evidence="6">Belongs to the methyl-accepting chemotaxis (MCP) protein family.</text>
</comment>
<dbReference type="InterPro" id="IPR004089">
    <property type="entry name" value="MCPsignal_dom"/>
</dbReference>
<evidence type="ECO:0000256" key="3">
    <source>
        <dbReference type="ARBA" id="ARBA00022989"/>
    </source>
</evidence>
<evidence type="ECO:0000256" key="4">
    <source>
        <dbReference type="ARBA" id="ARBA00023136"/>
    </source>
</evidence>
<reference evidence="8" key="1">
    <citation type="submission" date="2019-08" db="EMBL/GenBank/DDBJ databases">
        <authorList>
            <person name="Kucharzyk K."/>
            <person name="Murdoch R.W."/>
            <person name="Higgins S."/>
            <person name="Loffler F."/>
        </authorList>
    </citation>
    <scope>NUCLEOTIDE SEQUENCE</scope>
</reference>
<dbReference type="InterPro" id="IPR004090">
    <property type="entry name" value="Chemotax_Me-accpt_rcpt"/>
</dbReference>
<dbReference type="PANTHER" id="PTHR32089:SF119">
    <property type="entry name" value="METHYL-ACCEPTING CHEMOTAXIS PROTEIN CTPL"/>
    <property type="match status" value="1"/>
</dbReference>
<dbReference type="PRINTS" id="PR00260">
    <property type="entry name" value="CHEMTRNSDUCR"/>
</dbReference>
<keyword evidence="4" id="KW-0472">Membrane</keyword>
<evidence type="ECO:0000256" key="6">
    <source>
        <dbReference type="ARBA" id="ARBA00029447"/>
    </source>
</evidence>
<sequence length="168" mass="17589">MVQVIKDVADQTNLLALNAAIEAARAGEAGRGFAVVADEVRKLAERTTQSTGEIAGMISAVQRSSQAAVSGMQLVVDQVAQEQELTRSAGTEIAAIGGETQRAAGAISEINEALREQSTASNEIASHVESVAQMTEENHAASERTAEGAKRVDQLAEVVLATLGRYKL</sequence>
<dbReference type="AlphaFoldDB" id="A0A645FTC9"/>
<dbReference type="GO" id="GO:0007165">
    <property type="term" value="P:signal transduction"/>
    <property type="evidence" value="ECO:0007669"/>
    <property type="project" value="UniProtKB-KW"/>
</dbReference>
<keyword evidence="3" id="KW-1133">Transmembrane helix</keyword>
<evidence type="ECO:0000256" key="1">
    <source>
        <dbReference type="ARBA" id="ARBA00004141"/>
    </source>
</evidence>
<proteinExistence type="inferred from homology"/>
<comment type="caution">
    <text evidence="8">The sequence shown here is derived from an EMBL/GenBank/DDBJ whole genome shotgun (WGS) entry which is preliminary data.</text>
</comment>
<accession>A0A645FTC9</accession>
<evidence type="ECO:0000256" key="5">
    <source>
        <dbReference type="ARBA" id="ARBA00023224"/>
    </source>
</evidence>
<dbReference type="Pfam" id="PF00015">
    <property type="entry name" value="MCPsignal"/>
    <property type="match status" value="1"/>
</dbReference>
<dbReference type="SMART" id="SM00283">
    <property type="entry name" value="MA"/>
    <property type="match status" value="1"/>
</dbReference>
<dbReference type="PANTHER" id="PTHR32089">
    <property type="entry name" value="METHYL-ACCEPTING CHEMOTAXIS PROTEIN MCPB"/>
    <property type="match status" value="1"/>
</dbReference>
<dbReference type="SUPFAM" id="SSF58104">
    <property type="entry name" value="Methyl-accepting chemotaxis protein (MCP) signaling domain"/>
    <property type="match status" value="1"/>
</dbReference>
<organism evidence="8">
    <name type="scientific">bioreactor metagenome</name>
    <dbReference type="NCBI Taxonomy" id="1076179"/>
    <lineage>
        <taxon>unclassified sequences</taxon>
        <taxon>metagenomes</taxon>
        <taxon>ecological metagenomes</taxon>
    </lineage>
</organism>
<feature type="domain" description="Methyl-accepting transducer" evidence="7">
    <location>
        <begin position="1"/>
        <end position="132"/>
    </location>
</feature>
<comment type="subcellular location">
    <subcellularLocation>
        <location evidence="1">Membrane</location>
        <topology evidence="1">Multi-pass membrane protein</topology>
    </subcellularLocation>
</comment>
<dbReference type="GO" id="GO:0016020">
    <property type="term" value="C:membrane"/>
    <property type="evidence" value="ECO:0007669"/>
    <property type="project" value="UniProtKB-SubCell"/>
</dbReference>
<keyword evidence="2" id="KW-0812">Transmembrane</keyword>
<dbReference type="PROSITE" id="PS50111">
    <property type="entry name" value="CHEMOTAXIS_TRANSDUC_2"/>
    <property type="match status" value="1"/>
</dbReference>